<evidence type="ECO:0000259" key="2">
    <source>
        <dbReference type="PROSITE" id="PS50043"/>
    </source>
</evidence>
<dbReference type="PROSITE" id="PS50043">
    <property type="entry name" value="HTH_LUXR_2"/>
    <property type="match status" value="1"/>
</dbReference>
<keyword evidence="1" id="KW-0238">DNA-binding</keyword>
<sequence length="228" mass="25012">MIEVQNGCGSASPTRYLHDFASVFRQVRQNGGETVDLKRYQHEARSLLRECRNEASIVADPASPELLMPLNLLENEAAEIRVVGAANSHLSAPRRPRLGIRGVPSTPLSLLLVDRRIALMSVSTGCKGRYAILLQERAHVSTIAEVFEALWREASVGELPAQQLGPRQATVLTCLAAGLTDAAIALRLDLTERTIRREVNSLMQTAGAVSRFQLALLAQERGWLTPLR</sequence>
<dbReference type="InterPro" id="IPR016032">
    <property type="entry name" value="Sig_transdc_resp-reg_C-effctor"/>
</dbReference>
<evidence type="ECO:0000313" key="4">
    <source>
        <dbReference type="Proteomes" id="UP001201629"/>
    </source>
</evidence>
<dbReference type="InterPro" id="IPR000792">
    <property type="entry name" value="Tscrpt_reg_LuxR_C"/>
</dbReference>
<keyword evidence="4" id="KW-1185">Reference proteome</keyword>
<dbReference type="PANTHER" id="PTHR43214">
    <property type="entry name" value="TWO-COMPONENT RESPONSE REGULATOR"/>
    <property type="match status" value="1"/>
</dbReference>
<dbReference type="SMART" id="SM00421">
    <property type="entry name" value="HTH_LUXR"/>
    <property type="match status" value="1"/>
</dbReference>
<organism evidence="3 4">
    <name type="scientific">Micromonospora trifolii</name>
    <dbReference type="NCBI Taxonomy" id="2911208"/>
    <lineage>
        <taxon>Bacteria</taxon>
        <taxon>Bacillati</taxon>
        <taxon>Actinomycetota</taxon>
        <taxon>Actinomycetes</taxon>
        <taxon>Micromonosporales</taxon>
        <taxon>Micromonosporaceae</taxon>
        <taxon>Micromonospora</taxon>
    </lineage>
</organism>
<reference evidence="3 4" key="1">
    <citation type="submission" date="2022-01" db="EMBL/GenBank/DDBJ databases">
        <authorList>
            <person name="Riesco R."/>
            <person name="Trujillo M.E."/>
        </authorList>
    </citation>
    <scope>NUCLEOTIDE SEQUENCE [LARGE SCALE GENOMIC DNA]</scope>
    <source>
        <strain evidence="3 4">NIE79</strain>
    </source>
</reference>
<feature type="domain" description="HTH luxR-type" evidence="2">
    <location>
        <begin position="157"/>
        <end position="222"/>
    </location>
</feature>
<evidence type="ECO:0000256" key="1">
    <source>
        <dbReference type="ARBA" id="ARBA00023125"/>
    </source>
</evidence>
<dbReference type="InterPro" id="IPR039420">
    <property type="entry name" value="WalR-like"/>
</dbReference>
<proteinExistence type="predicted"/>
<dbReference type="CDD" id="cd06170">
    <property type="entry name" value="LuxR_C_like"/>
    <property type="match status" value="1"/>
</dbReference>
<dbReference type="InterPro" id="IPR036388">
    <property type="entry name" value="WH-like_DNA-bd_sf"/>
</dbReference>
<dbReference type="RefSeq" id="WP_238677715.1">
    <property type="nucleotide sequence ID" value="NZ_JAKKFD010000009.1"/>
</dbReference>
<protein>
    <submittedName>
        <fullName evidence="3">Helix-turn-helix transcriptional regulator</fullName>
    </submittedName>
</protein>
<comment type="caution">
    <text evidence="3">The sequence shown here is derived from an EMBL/GenBank/DDBJ whole genome shotgun (WGS) entry which is preliminary data.</text>
</comment>
<dbReference type="Pfam" id="PF00196">
    <property type="entry name" value="GerE"/>
    <property type="match status" value="1"/>
</dbReference>
<dbReference type="EMBL" id="JAKKFD010000009">
    <property type="protein sequence ID" value="MCG5442378.1"/>
    <property type="molecule type" value="Genomic_DNA"/>
</dbReference>
<gene>
    <name evidence="3" type="ORF">NIE79_006626</name>
</gene>
<evidence type="ECO:0000313" key="3">
    <source>
        <dbReference type="EMBL" id="MCG5442378.1"/>
    </source>
</evidence>
<dbReference type="Gene3D" id="1.10.10.10">
    <property type="entry name" value="Winged helix-like DNA-binding domain superfamily/Winged helix DNA-binding domain"/>
    <property type="match status" value="1"/>
</dbReference>
<dbReference type="Proteomes" id="UP001201629">
    <property type="component" value="Unassembled WGS sequence"/>
</dbReference>
<name>A0ABS9MY49_9ACTN</name>
<accession>A0ABS9MY49</accession>
<dbReference type="SUPFAM" id="SSF46894">
    <property type="entry name" value="C-terminal effector domain of the bipartite response regulators"/>
    <property type="match status" value="1"/>
</dbReference>